<dbReference type="InParanoid" id="B9RA80"/>
<dbReference type="Proteomes" id="UP000008311">
    <property type="component" value="Unassembled WGS sequence"/>
</dbReference>
<sequence>MTRTKQLGVQGQFRNGWSVEDTEVRVGPEMVLKEMYERLNDSRDLRSMLAI</sequence>
<organism evidence="1 2">
    <name type="scientific">Ricinus communis</name>
    <name type="common">Castor bean</name>
    <dbReference type="NCBI Taxonomy" id="3988"/>
    <lineage>
        <taxon>Eukaryota</taxon>
        <taxon>Viridiplantae</taxon>
        <taxon>Streptophyta</taxon>
        <taxon>Embryophyta</taxon>
        <taxon>Tracheophyta</taxon>
        <taxon>Spermatophyta</taxon>
        <taxon>Magnoliopsida</taxon>
        <taxon>eudicotyledons</taxon>
        <taxon>Gunneridae</taxon>
        <taxon>Pentapetalae</taxon>
        <taxon>rosids</taxon>
        <taxon>fabids</taxon>
        <taxon>Malpighiales</taxon>
        <taxon>Euphorbiaceae</taxon>
        <taxon>Acalyphoideae</taxon>
        <taxon>Acalypheae</taxon>
        <taxon>Ricinus</taxon>
    </lineage>
</organism>
<evidence type="ECO:0000313" key="1">
    <source>
        <dbReference type="EMBL" id="EEF51707.1"/>
    </source>
</evidence>
<name>B9RA80_RICCO</name>
<protein>
    <submittedName>
        <fullName evidence="1">Uncharacterized protein</fullName>
    </submittedName>
</protein>
<dbReference type="AlphaFoldDB" id="B9RA80"/>
<accession>B9RA80</accession>
<keyword evidence="2" id="KW-1185">Reference proteome</keyword>
<dbReference type="EMBL" id="EQ973773">
    <property type="protein sequence ID" value="EEF51707.1"/>
    <property type="molecule type" value="Genomic_DNA"/>
</dbReference>
<gene>
    <name evidence="1" type="ORF">RCOM_1504180</name>
</gene>
<reference evidence="2" key="1">
    <citation type="journal article" date="2010" name="Nat. Biotechnol.">
        <title>Draft genome sequence of the oilseed species Ricinus communis.</title>
        <authorList>
            <person name="Chan A.P."/>
            <person name="Crabtree J."/>
            <person name="Zhao Q."/>
            <person name="Lorenzi H."/>
            <person name="Orvis J."/>
            <person name="Puiu D."/>
            <person name="Melake-Berhan A."/>
            <person name="Jones K.M."/>
            <person name="Redman J."/>
            <person name="Chen G."/>
            <person name="Cahoon E.B."/>
            <person name="Gedil M."/>
            <person name="Stanke M."/>
            <person name="Haas B.J."/>
            <person name="Wortman J.R."/>
            <person name="Fraser-Liggett C.M."/>
            <person name="Ravel J."/>
            <person name="Rabinowicz P.D."/>
        </authorList>
    </citation>
    <scope>NUCLEOTIDE SEQUENCE [LARGE SCALE GENOMIC DNA]</scope>
    <source>
        <strain evidence="2">cv. Hale</strain>
    </source>
</reference>
<proteinExistence type="predicted"/>
<evidence type="ECO:0000313" key="2">
    <source>
        <dbReference type="Proteomes" id="UP000008311"/>
    </source>
</evidence>